<reference evidence="1 2" key="1">
    <citation type="journal article" date="2015" name="Genome Announc.">
        <title>Expanding the biotechnology potential of lactobacilli through comparative genomics of 213 strains and associated genera.</title>
        <authorList>
            <person name="Sun Z."/>
            <person name="Harris H.M."/>
            <person name="McCann A."/>
            <person name="Guo C."/>
            <person name="Argimon S."/>
            <person name="Zhang W."/>
            <person name="Yang X."/>
            <person name="Jeffery I.B."/>
            <person name="Cooney J.C."/>
            <person name="Kagawa T.F."/>
            <person name="Liu W."/>
            <person name="Song Y."/>
            <person name="Salvetti E."/>
            <person name="Wrobel A."/>
            <person name="Rasinkangas P."/>
            <person name="Parkhill J."/>
            <person name="Rea M.C."/>
            <person name="O'Sullivan O."/>
            <person name="Ritari J."/>
            <person name="Douillard F.P."/>
            <person name="Paul Ross R."/>
            <person name="Yang R."/>
            <person name="Briner A.E."/>
            <person name="Felis G.E."/>
            <person name="de Vos W.M."/>
            <person name="Barrangou R."/>
            <person name="Klaenhammer T.R."/>
            <person name="Caufield P.W."/>
            <person name="Cui Y."/>
            <person name="Zhang H."/>
            <person name="O'Toole P.W."/>
        </authorList>
    </citation>
    <scope>NUCLEOTIDE SEQUENCE [LARGE SCALE GENOMIC DNA]</scope>
    <source>
        <strain evidence="1 2">DSM 19904</strain>
    </source>
</reference>
<evidence type="ECO:0000313" key="2">
    <source>
        <dbReference type="Proteomes" id="UP000051581"/>
    </source>
</evidence>
<dbReference type="OrthoDB" id="1991740at2"/>
<accession>A0A0R1LB32</accession>
<keyword evidence="2" id="KW-1185">Reference proteome</keyword>
<name>A0A0R1LB32_9LACO</name>
<dbReference type="PATRIC" id="fig|1423808.3.peg.1188"/>
<dbReference type="RefSeq" id="WP_057823474.1">
    <property type="nucleotide sequence ID" value="NZ_AZEA01000002.1"/>
</dbReference>
<evidence type="ECO:0000313" key="1">
    <source>
        <dbReference type="EMBL" id="KRK89586.1"/>
    </source>
</evidence>
<dbReference type="SUPFAM" id="SSF48208">
    <property type="entry name" value="Six-hairpin glycosidases"/>
    <property type="match status" value="1"/>
</dbReference>
<gene>
    <name evidence="1" type="ORF">FD17_GL001176</name>
</gene>
<sequence>MKTIHYSPLSGESKNFELQTNSENQIISIGNPHDQHHMDWVKPGAVWGKVHCKYDLDVKVTRRFTDAGDLEETMVFTNNTSFDIYTLSDGIGIYTPFPDYYTKASIGLTKCCNAHIWCGNTSSYIMGLRQGGEAPNLGLIVQHGGIQSYSIERGYDFKGREEEVSNNRGLMILHPDNFILHPGESYELVWKLTWFQDKADFQKRLLNTQDYIHVSSPAFVTIGNEPIQFQAQFGGNLPETPPTILCNGERAEYEIQGSAVSVKYPVIQSGEYTFTITWGGAKTKAKFLATLPLSQIAKSRVNFIVNKQQCIDPKGHLNGAYLIYDNEEQAQYYSHLNDHNGGRERVGMGALIALYLQTHPDKKLHASLSKYVDYVTRELFNPDDGTVYNDVQRNNDQPRLYNYPWIGILFLEMYKLEKDSQYLNWYFKLMVHFYSLGGDKFYPIGLPMRESIKTFRQAGQTDLADKLLKMYKRHADFIEETGQNYPESEVSYEQSIVAPAARYLSDMYLMTDEEKYQQGAQLQLMGLDLFEGFQPDYHMNEVAIRHWDGYWFGKRRMLGDTFPHYWTTLSGLAFYDSELVIGTDQYTHKARKSFRSILSLFRKDGSASNAMIYPMTVNGEVAHFYDPWANDQDWGLYYILKHNEF</sequence>
<dbReference type="EMBL" id="AZEA01000002">
    <property type="protein sequence ID" value="KRK89586.1"/>
    <property type="molecule type" value="Genomic_DNA"/>
</dbReference>
<proteinExistence type="predicted"/>
<evidence type="ECO:0008006" key="3">
    <source>
        <dbReference type="Google" id="ProtNLM"/>
    </source>
</evidence>
<protein>
    <recommendedName>
        <fullName evidence="3">Six-hairpin glycosidase</fullName>
    </recommendedName>
</protein>
<dbReference type="Proteomes" id="UP000051581">
    <property type="component" value="Unassembled WGS sequence"/>
</dbReference>
<dbReference type="AlphaFoldDB" id="A0A0R1LB32"/>
<comment type="caution">
    <text evidence="1">The sequence shown here is derived from an EMBL/GenBank/DDBJ whole genome shotgun (WGS) entry which is preliminary data.</text>
</comment>
<dbReference type="GO" id="GO:0005975">
    <property type="term" value="P:carbohydrate metabolic process"/>
    <property type="evidence" value="ECO:0007669"/>
    <property type="project" value="InterPro"/>
</dbReference>
<organism evidence="1 2">
    <name type="scientific">Lentilactobacillus sunkii DSM 19904</name>
    <dbReference type="NCBI Taxonomy" id="1423808"/>
    <lineage>
        <taxon>Bacteria</taxon>
        <taxon>Bacillati</taxon>
        <taxon>Bacillota</taxon>
        <taxon>Bacilli</taxon>
        <taxon>Lactobacillales</taxon>
        <taxon>Lactobacillaceae</taxon>
        <taxon>Lentilactobacillus</taxon>
    </lineage>
</organism>
<dbReference type="InterPro" id="IPR008928">
    <property type="entry name" value="6-hairpin_glycosidase_sf"/>
</dbReference>